<dbReference type="Pfam" id="PF09495">
    <property type="entry name" value="DUF2462"/>
    <property type="match status" value="1"/>
</dbReference>
<protein>
    <submittedName>
        <fullName evidence="2">Uncharacterized protein</fullName>
    </submittedName>
</protein>
<feature type="region of interest" description="Disordered" evidence="1">
    <location>
        <begin position="70"/>
        <end position="97"/>
    </location>
</feature>
<dbReference type="AlphaFoldDB" id="A0AAW1D1C3"/>
<gene>
    <name evidence="2" type="ORF">O3M35_010118</name>
</gene>
<feature type="compositionally biased region" description="Basic residues" evidence="1">
    <location>
        <begin position="19"/>
        <end position="39"/>
    </location>
</feature>
<evidence type="ECO:0000256" key="1">
    <source>
        <dbReference type="SAM" id="MobiDB-lite"/>
    </source>
</evidence>
<dbReference type="Proteomes" id="UP001461498">
    <property type="component" value="Unassembled WGS sequence"/>
</dbReference>
<organism evidence="2 3">
    <name type="scientific">Rhynocoris fuscipes</name>
    <dbReference type="NCBI Taxonomy" id="488301"/>
    <lineage>
        <taxon>Eukaryota</taxon>
        <taxon>Metazoa</taxon>
        <taxon>Ecdysozoa</taxon>
        <taxon>Arthropoda</taxon>
        <taxon>Hexapoda</taxon>
        <taxon>Insecta</taxon>
        <taxon>Pterygota</taxon>
        <taxon>Neoptera</taxon>
        <taxon>Paraneoptera</taxon>
        <taxon>Hemiptera</taxon>
        <taxon>Heteroptera</taxon>
        <taxon>Panheteroptera</taxon>
        <taxon>Cimicomorpha</taxon>
        <taxon>Reduviidae</taxon>
        <taxon>Harpactorinae</taxon>
        <taxon>Harpactorini</taxon>
        <taxon>Rhynocoris</taxon>
    </lineage>
</organism>
<sequence>MPQGNKKSNKGALPSGLLNKKKDKLHTAARKNRPIAPKKNKHIEAQNLKKMITKNVNRVMEEQIRSIANDSQRVHLSKKKDKFAAASSNKMPPMETS</sequence>
<comment type="caution">
    <text evidence="2">The sequence shown here is derived from an EMBL/GenBank/DDBJ whole genome shotgun (WGS) entry which is preliminary data.</text>
</comment>
<feature type="region of interest" description="Disordered" evidence="1">
    <location>
        <begin position="1"/>
        <end position="39"/>
    </location>
</feature>
<reference evidence="2 3" key="1">
    <citation type="submission" date="2022-12" db="EMBL/GenBank/DDBJ databases">
        <title>Chromosome-level genome assembly of true bugs.</title>
        <authorList>
            <person name="Ma L."/>
            <person name="Li H."/>
        </authorList>
    </citation>
    <scope>NUCLEOTIDE SEQUENCE [LARGE SCALE GENOMIC DNA]</scope>
    <source>
        <strain evidence="2">Lab_2022b</strain>
    </source>
</reference>
<keyword evidence="3" id="KW-1185">Reference proteome</keyword>
<evidence type="ECO:0000313" key="2">
    <source>
        <dbReference type="EMBL" id="KAK9503590.1"/>
    </source>
</evidence>
<proteinExistence type="predicted"/>
<evidence type="ECO:0000313" key="3">
    <source>
        <dbReference type="Proteomes" id="UP001461498"/>
    </source>
</evidence>
<dbReference type="EMBL" id="JAPXFL010000007">
    <property type="protein sequence ID" value="KAK9503590.1"/>
    <property type="molecule type" value="Genomic_DNA"/>
</dbReference>
<dbReference type="InterPro" id="IPR019034">
    <property type="entry name" value="UPF0390"/>
</dbReference>
<accession>A0AAW1D1C3</accession>
<name>A0AAW1D1C3_9HEMI</name>